<keyword evidence="4 10" id="KW-0863">Zinc-finger</keyword>
<dbReference type="STRING" id="1037660.A0A066WGZ0"/>
<proteinExistence type="inferred from homology"/>
<dbReference type="OrthoDB" id="5411773at2759"/>
<comment type="domain">
    <text evidence="11">The PHD-type zinc finger mediates the binding to H3K4me3.</text>
</comment>
<dbReference type="PANTHER" id="PTHR10333:SF42">
    <property type="entry name" value="INHIBITOR OF GROWTH PROTEIN 5"/>
    <property type="match status" value="1"/>
</dbReference>
<sequence>MEDPAEIAAIAQEFISGLDNLPQEVGHMIKEIEHKESKVQDLLPRIANRQSQLRDLLSKGGTGLTNPGAILPEADRIKMDKLLEKIKGDFDRAEELSQQKATLSLQLWREVHRHSTRLKDEMTKIAPHVLESFSANDVMPPMPSLTGLPASLAGLKAHADGDPALKRKASVMMTGANSPVTFGARASSGTATPKGWRQGTPDALSGSLQGARGTSPSIKNTARKSMPKPGPPRPSSSLARGPSLERDMIDLDADGELEIEALPDPEEILETGVQEKDETPYCFCQRVSFGEMIGCDGADCRYEWFHIGCVGVSKPLPPTWYCDDCKERLNATQQKKKKK</sequence>
<evidence type="ECO:0000256" key="4">
    <source>
        <dbReference type="ARBA" id="ARBA00022771"/>
    </source>
</evidence>
<dbReference type="PANTHER" id="PTHR10333">
    <property type="entry name" value="INHIBITOR OF GROWTH PROTEIN"/>
    <property type="match status" value="1"/>
</dbReference>
<dbReference type="CDD" id="cd16858">
    <property type="entry name" value="ING_ING3_Yng2p"/>
    <property type="match status" value="1"/>
</dbReference>
<name>A0A066WGZ0_TILAU</name>
<comment type="similarity">
    <text evidence="2 11">Belongs to the ING family.</text>
</comment>
<dbReference type="Proteomes" id="UP000027361">
    <property type="component" value="Unassembled WGS sequence"/>
</dbReference>
<keyword evidence="5 9" id="KW-0862">Zinc</keyword>
<dbReference type="GO" id="GO:0000785">
    <property type="term" value="C:chromatin"/>
    <property type="evidence" value="ECO:0007669"/>
    <property type="project" value="UniProtKB-ARBA"/>
</dbReference>
<dbReference type="RefSeq" id="XP_013245920.1">
    <property type="nucleotide sequence ID" value="XM_013390466.1"/>
</dbReference>
<organism evidence="14 15">
    <name type="scientific">Tilletiaria anomala (strain ATCC 24038 / CBS 436.72 / UBC 951)</name>
    <dbReference type="NCBI Taxonomy" id="1037660"/>
    <lineage>
        <taxon>Eukaryota</taxon>
        <taxon>Fungi</taxon>
        <taxon>Dikarya</taxon>
        <taxon>Basidiomycota</taxon>
        <taxon>Ustilaginomycotina</taxon>
        <taxon>Exobasidiomycetes</taxon>
        <taxon>Georgefischeriales</taxon>
        <taxon>Tilletiariaceae</taxon>
        <taxon>Tilletiaria</taxon>
    </lineage>
</organism>
<dbReference type="InParanoid" id="A0A066WGZ0"/>
<dbReference type="FunCoup" id="A0A066WGZ0">
    <property type="interactions" value="88"/>
</dbReference>
<evidence type="ECO:0000256" key="9">
    <source>
        <dbReference type="PIRSR" id="PIRSR628651-51"/>
    </source>
</evidence>
<feature type="region of interest" description="Disordered" evidence="12">
    <location>
        <begin position="181"/>
        <end position="244"/>
    </location>
</feature>
<feature type="site" description="Histone H3K4me3 binding" evidence="8">
    <location>
        <position position="292"/>
    </location>
</feature>
<accession>A0A066WGZ0</accession>
<evidence type="ECO:0000256" key="8">
    <source>
        <dbReference type="PIRSR" id="PIRSR628651-50"/>
    </source>
</evidence>
<dbReference type="Pfam" id="PF12998">
    <property type="entry name" value="ING"/>
    <property type="match status" value="1"/>
</dbReference>
<keyword evidence="6 11" id="KW-0156">Chromatin regulator</keyword>
<dbReference type="SMART" id="SM00249">
    <property type="entry name" value="PHD"/>
    <property type="match status" value="1"/>
</dbReference>
<feature type="site" description="Histone H3K4me3 binding" evidence="8">
    <location>
        <position position="304"/>
    </location>
</feature>
<dbReference type="InterPro" id="IPR024610">
    <property type="entry name" value="ING_N_histone-binding"/>
</dbReference>
<feature type="compositionally biased region" description="Polar residues" evidence="12">
    <location>
        <begin position="206"/>
        <end position="220"/>
    </location>
</feature>
<dbReference type="GeneID" id="25263572"/>
<keyword evidence="3 9" id="KW-0479">Metal-binding</keyword>
<evidence type="ECO:0000259" key="13">
    <source>
        <dbReference type="PROSITE" id="PS50016"/>
    </source>
</evidence>
<feature type="binding site" evidence="9">
    <location>
        <position position="295"/>
    </location>
    <ligand>
        <name>Zn(2+)</name>
        <dbReference type="ChEBI" id="CHEBI:29105"/>
        <label>2</label>
    </ligand>
</feature>
<evidence type="ECO:0000256" key="2">
    <source>
        <dbReference type="ARBA" id="ARBA00010210"/>
    </source>
</evidence>
<dbReference type="InterPro" id="IPR028651">
    <property type="entry name" value="ING_fam"/>
</dbReference>
<evidence type="ECO:0000256" key="6">
    <source>
        <dbReference type="ARBA" id="ARBA00022853"/>
    </source>
</evidence>
<feature type="binding site" evidence="9">
    <location>
        <position position="325"/>
    </location>
    <ligand>
        <name>Zn(2+)</name>
        <dbReference type="ChEBI" id="CHEBI:29105"/>
        <label>2</label>
    </ligand>
</feature>
<comment type="function">
    <text evidence="11">Component of an histone acetyltransferase complex.</text>
</comment>
<evidence type="ECO:0000256" key="10">
    <source>
        <dbReference type="PROSITE-ProRule" id="PRU00146"/>
    </source>
</evidence>
<dbReference type="GO" id="GO:0006355">
    <property type="term" value="P:regulation of DNA-templated transcription"/>
    <property type="evidence" value="ECO:0007669"/>
    <property type="project" value="TreeGrafter"/>
</dbReference>
<dbReference type="InterPro" id="IPR019787">
    <property type="entry name" value="Znf_PHD-finger"/>
</dbReference>
<dbReference type="HOGENOM" id="CLU_031900_2_0_1"/>
<feature type="binding site" evidence="9">
    <location>
        <position position="282"/>
    </location>
    <ligand>
        <name>Zn(2+)</name>
        <dbReference type="ChEBI" id="CHEBI:29105"/>
        <label>1</label>
    </ligand>
</feature>
<evidence type="ECO:0000256" key="12">
    <source>
        <dbReference type="SAM" id="MobiDB-lite"/>
    </source>
</evidence>
<gene>
    <name evidence="14" type="ORF">K437DRAFT_253406</name>
</gene>
<evidence type="ECO:0000256" key="3">
    <source>
        <dbReference type="ARBA" id="ARBA00022723"/>
    </source>
</evidence>
<dbReference type="AlphaFoldDB" id="A0A066WGZ0"/>
<protein>
    <recommendedName>
        <fullName evidence="11">Chromatin modification-related protein</fullName>
    </recommendedName>
</protein>
<dbReference type="CDD" id="cd15587">
    <property type="entry name" value="PHD_Yng1p_like"/>
    <property type="match status" value="1"/>
</dbReference>
<dbReference type="InterPro" id="IPR019786">
    <property type="entry name" value="Zinc_finger_PHD-type_CS"/>
</dbReference>
<dbReference type="SUPFAM" id="SSF57903">
    <property type="entry name" value="FYVE/PHD zinc finger"/>
    <property type="match status" value="1"/>
</dbReference>
<feature type="site" description="Histone H3K4me3 binding" evidence="8">
    <location>
        <position position="296"/>
    </location>
</feature>
<feature type="binding site" evidence="9">
    <location>
        <position position="306"/>
    </location>
    <ligand>
        <name>Zn(2+)</name>
        <dbReference type="ChEBI" id="CHEBI:29105"/>
        <label>1</label>
    </ligand>
</feature>
<dbReference type="OMA" id="YCYCQKL"/>
<evidence type="ECO:0000256" key="5">
    <source>
        <dbReference type="ARBA" id="ARBA00022833"/>
    </source>
</evidence>
<comment type="caution">
    <text evidence="14">The sequence shown here is derived from an EMBL/GenBank/DDBJ whole genome shotgun (WGS) entry which is preliminary data.</text>
</comment>
<reference evidence="14 15" key="1">
    <citation type="submission" date="2014-05" db="EMBL/GenBank/DDBJ databases">
        <title>Draft genome sequence of a rare smut relative, Tilletiaria anomala UBC 951.</title>
        <authorList>
            <consortium name="DOE Joint Genome Institute"/>
            <person name="Toome M."/>
            <person name="Kuo A."/>
            <person name="Henrissat B."/>
            <person name="Lipzen A."/>
            <person name="Tritt A."/>
            <person name="Yoshinaga Y."/>
            <person name="Zane M."/>
            <person name="Barry K."/>
            <person name="Grigoriev I.V."/>
            <person name="Spatafora J.W."/>
            <person name="Aimea M.C."/>
        </authorList>
    </citation>
    <scope>NUCLEOTIDE SEQUENCE [LARGE SCALE GENOMIC DNA]</scope>
    <source>
        <strain evidence="14 15">UBC 951</strain>
    </source>
</reference>
<dbReference type="GO" id="GO:0005634">
    <property type="term" value="C:nucleus"/>
    <property type="evidence" value="ECO:0007669"/>
    <property type="project" value="UniProtKB-SubCell"/>
</dbReference>
<feature type="site" description="Histone H3K4me3 binding" evidence="8">
    <location>
        <position position="281"/>
    </location>
</feature>
<dbReference type="Gene3D" id="6.10.140.1740">
    <property type="match status" value="1"/>
</dbReference>
<feature type="domain" description="PHD-type" evidence="13">
    <location>
        <begin position="279"/>
        <end position="328"/>
    </location>
</feature>
<evidence type="ECO:0000256" key="11">
    <source>
        <dbReference type="RuleBase" id="RU361213"/>
    </source>
</evidence>
<dbReference type="InterPro" id="IPR011011">
    <property type="entry name" value="Znf_FYVE_PHD"/>
</dbReference>
<dbReference type="PROSITE" id="PS01359">
    <property type="entry name" value="ZF_PHD_1"/>
    <property type="match status" value="1"/>
</dbReference>
<dbReference type="SMART" id="SM01408">
    <property type="entry name" value="ING"/>
    <property type="match status" value="1"/>
</dbReference>
<comment type="subcellular location">
    <subcellularLocation>
        <location evidence="1 11">Nucleus</location>
    </subcellularLocation>
</comment>
<feature type="binding site" evidence="9">
    <location>
        <position position="300"/>
    </location>
    <ligand>
        <name>Zn(2+)</name>
        <dbReference type="ChEBI" id="CHEBI:29105"/>
        <label>2</label>
    </ligand>
</feature>
<feature type="binding site" evidence="9">
    <location>
        <position position="284"/>
    </location>
    <ligand>
        <name>Zn(2+)</name>
        <dbReference type="ChEBI" id="CHEBI:29105"/>
        <label>1</label>
    </ligand>
</feature>
<keyword evidence="7 11" id="KW-0539">Nucleus</keyword>
<dbReference type="EMBL" id="JMSN01000004">
    <property type="protein sequence ID" value="KDN53081.1"/>
    <property type="molecule type" value="Genomic_DNA"/>
</dbReference>
<dbReference type="Gene3D" id="3.30.40.10">
    <property type="entry name" value="Zinc/RING finger domain, C3HC4 (zinc finger)"/>
    <property type="match status" value="1"/>
</dbReference>
<dbReference type="InterPro" id="IPR001965">
    <property type="entry name" value="Znf_PHD"/>
</dbReference>
<evidence type="ECO:0000313" key="15">
    <source>
        <dbReference type="Proteomes" id="UP000027361"/>
    </source>
</evidence>
<evidence type="ECO:0000256" key="7">
    <source>
        <dbReference type="ARBA" id="ARBA00023242"/>
    </source>
</evidence>
<dbReference type="PROSITE" id="PS50016">
    <property type="entry name" value="ZF_PHD_2"/>
    <property type="match status" value="1"/>
</dbReference>
<evidence type="ECO:0000256" key="1">
    <source>
        <dbReference type="ARBA" id="ARBA00004123"/>
    </source>
</evidence>
<keyword evidence="15" id="KW-1185">Reference proteome</keyword>
<comment type="subunit">
    <text evidence="11">Component of an histone acetyltransferase complex. Interacts with H3K4me3 and to a lesser extent with H3K4me2.</text>
</comment>
<dbReference type="GO" id="GO:0008270">
    <property type="term" value="F:zinc ion binding"/>
    <property type="evidence" value="ECO:0007669"/>
    <property type="project" value="UniProtKB-KW"/>
</dbReference>
<feature type="binding site" evidence="9">
    <location>
        <position position="322"/>
    </location>
    <ligand>
        <name>Zn(2+)</name>
        <dbReference type="ChEBI" id="CHEBI:29105"/>
        <label>2</label>
    </ligand>
</feature>
<feature type="binding site" evidence="9">
    <location>
        <position position="309"/>
    </location>
    <ligand>
        <name>Zn(2+)</name>
        <dbReference type="ChEBI" id="CHEBI:29105"/>
        <label>1</label>
    </ligand>
</feature>
<dbReference type="InterPro" id="IPR013083">
    <property type="entry name" value="Znf_RING/FYVE/PHD"/>
</dbReference>
<evidence type="ECO:0000313" key="14">
    <source>
        <dbReference type="EMBL" id="KDN53081.1"/>
    </source>
</evidence>
<dbReference type="GO" id="GO:0006325">
    <property type="term" value="P:chromatin organization"/>
    <property type="evidence" value="ECO:0007669"/>
    <property type="project" value="UniProtKB-KW"/>
</dbReference>